<keyword evidence="3" id="KW-1185">Reference proteome</keyword>
<dbReference type="Pfam" id="PF13946">
    <property type="entry name" value="DUF4214"/>
    <property type="match status" value="1"/>
</dbReference>
<dbReference type="InterPro" id="IPR025282">
    <property type="entry name" value="DUF4214"/>
</dbReference>
<organism evidence="2 3">
    <name type="scientific">Paraburkholderia haematera</name>
    <dbReference type="NCBI Taxonomy" id="2793077"/>
    <lineage>
        <taxon>Bacteria</taxon>
        <taxon>Pseudomonadati</taxon>
        <taxon>Pseudomonadota</taxon>
        <taxon>Betaproteobacteria</taxon>
        <taxon>Burkholderiales</taxon>
        <taxon>Burkholderiaceae</taxon>
        <taxon>Paraburkholderia</taxon>
    </lineage>
</organism>
<dbReference type="RefSeq" id="WP_211610375.1">
    <property type="nucleotide sequence ID" value="NZ_CAJNBK010000003.1"/>
</dbReference>
<dbReference type="EMBL" id="CAJNBK010000003">
    <property type="protein sequence ID" value="CAE6718994.1"/>
    <property type="molecule type" value="Genomic_DNA"/>
</dbReference>
<feature type="domain" description="DUF4214" evidence="1">
    <location>
        <begin position="15"/>
        <end position="62"/>
    </location>
</feature>
<protein>
    <recommendedName>
        <fullName evidence="1">DUF4214 domain-containing protein</fullName>
    </recommendedName>
</protein>
<sequence length="622" mass="70077">MQTVTLRDLAPFNGEQFIEQCYLKLLSREPDSEGKQHYRSMLESGKSKVAIIRSILKSKEARKLGVRVDGLWLKAISETTTQLPVFGGLYSAVRILFTASSTLREISASRELALSSQRKIQALEKLMERQRDLDPVFNSVASNHHYMREVQRRLSLLEASPLNADALDPRVDALEREIASLANSVQEMPRTLDSFANMVASVPAALRDHSIKLATIRQRVGEQGAPDWASSLEGRLEQALAAIGRQEDGLAKLATDMPGNEPAVLDNSFERLNHYLTLLHAVESRIEAMSLRLADQAQRAGLDTQRIDRSIESMAAHSARMDVVCEAIEALRVSHTQIIESVESERVERYQLTSRFNYAVESAAAQRDDLEVLRRSLVDEQAERIEQSSALAACTQKLRDEIGGLGRDIGQIHTSLDAAYNRIEFSRKEALFEMKYGAAGAFAKAPEVAARIVNVQRVDVARAGILKLNVGCGHLPIDDYINIDRREVVGIDVIAEATKIPFARHEVSVIRAAHLIEHFPQEQLRREVLPHWRHLLKERGKLNLIVPDVEHMFTEYYRGTYPYENFREVLFGGQEYGGDFHYNMFMPSQLAMLLSEAGFKTVRWLARGRVNGQCFEMELEAE</sequence>
<proteinExistence type="predicted"/>
<evidence type="ECO:0000313" key="2">
    <source>
        <dbReference type="EMBL" id="CAE6718994.1"/>
    </source>
</evidence>
<comment type="caution">
    <text evidence="2">The sequence shown here is derived from an EMBL/GenBank/DDBJ whole genome shotgun (WGS) entry which is preliminary data.</text>
</comment>
<dbReference type="InterPro" id="IPR029063">
    <property type="entry name" value="SAM-dependent_MTases_sf"/>
</dbReference>
<name>A0ABM8QWA8_9BURK</name>
<gene>
    <name evidence="2" type="ORF">R69888_01504</name>
</gene>
<accession>A0ABM8QWA8</accession>
<dbReference type="Gene3D" id="3.40.50.150">
    <property type="entry name" value="Vaccinia Virus protein VP39"/>
    <property type="match status" value="1"/>
</dbReference>
<evidence type="ECO:0000313" key="3">
    <source>
        <dbReference type="Proteomes" id="UP000672526"/>
    </source>
</evidence>
<evidence type="ECO:0000259" key="1">
    <source>
        <dbReference type="Pfam" id="PF13946"/>
    </source>
</evidence>
<reference evidence="2 3" key="1">
    <citation type="submission" date="2021-02" db="EMBL/GenBank/DDBJ databases">
        <authorList>
            <person name="Vanwijnsberghe S."/>
        </authorList>
    </citation>
    <scope>NUCLEOTIDE SEQUENCE [LARGE SCALE GENOMIC DNA]</scope>
    <source>
        <strain evidence="2 3">LMG 31837</strain>
    </source>
</reference>
<dbReference type="Proteomes" id="UP000672526">
    <property type="component" value="Unassembled WGS sequence"/>
</dbReference>
<dbReference type="SUPFAM" id="SSF53335">
    <property type="entry name" value="S-adenosyl-L-methionine-dependent methyltransferases"/>
    <property type="match status" value="1"/>
</dbReference>